<evidence type="ECO:0000256" key="3">
    <source>
        <dbReference type="ARBA" id="ARBA00023274"/>
    </source>
</evidence>
<dbReference type="InterPro" id="IPR003029">
    <property type="entry name" value="S1_domain"/>
</dbReference>
<evidence type="ECO:0000259" key="5">
    <source>
        <dbReference type="PROSITE" id="PS50126"/>
    </source>
</evidence>
<dbReference type="GO" id="GO:0003735">
    <property type="term" value="F:structural constituent of ribosome"/>
    <property type="evidence" value="ECO:0007669"/>
    <property type="project" value="TreeGrafter"/>
</dbReference>
<comment type="function">
    <text evidence="4">Associates with the EF-Tu.GDP complex and induces the exchange of GDP to GTP. It remains bound to the aminoacyl-tRNA.EF-Tu.GTP complex up to the GTP hydrolysis stage on the ribosome.</text>
</comment>
<dbReference type="AlphaFoldDB" id="A0A2P6TP09"/>
<dbReference type="FunFam" id="2.40.50.140:FF:000051">
    <property type="entry name" value="RNA-binding transcriptional accessory protein"/>
    <property type="match status" value="1"/>
</dbReference>
<gene>
    <name evidence="6" type="ORF">C2E21_5557</name>
</gene>
<evidence type="ECO:0000256" key="2">
    <source>
        <dbReference type="ARBA" id="ARBA00022980"/>
    </source>
</evidence>
<evidence type="ECO:0000313" key="6">
    <source>
        <dbReference type="EMBL" id="PRW51070.1"/>
    </source>
</evidence>
<feature type="domain" description="S1 motif" evidence="5">
    <location>
        <begin position="162"/>
        <end position="227"/>
    </location>
</feature>
<dbReference type="PANTHER" id="PTHR10724">
    <property type="entry name" value="30S RIBOSOMAL PROTEIN S1"/>
    <property type="match status" value="1"/>
</dbReference>
<dbReference type="InterPro" id="IPR035104">
    <property type="entry name" value="Ribosomal_protein_S1-like"/>
</dbReference>
<dbReference type="OrthoDB" id="412781at2759"/>
<dbReference type="InterPro" id="IPR012340">
    <property type="entry name" value="NA-bd_OB-fold"/>
</dbReference>
<evidence type="ECO:0000313" key="7">
    <source>
        <dbReference type="Proteomes" id="UP000239899"/>
    </source>
</evidence>
<evidence type="ECO:0000256" key="1">
    <source>
        <dbReference type="ARBA" id="ARBA00006767"/>
    </source>
</evidence>
<dbReference type="Pfam" id="PF00575">
    <property type="entry name" value="S1"/>
    <property type="match status" value="3"/>
</dbReference>
<sequence>MQAAALRGAAVLPAKAKAFTASRRQQRRAARRVSAVATLEPEAAVEPEAEVEVDSEALYRRFEELIDASMLSFHTGDRVQGTVVRVDQRGAYVDIGGKSTAFCPTSELALANIPKSTVVVGTHTSRDFIVIREERNGDLTLSLKKLELQVAWQRLRQCLDDDVAVEGEVVGTNRGGIIVEIENIRGFCPGSQLGQRVQTFEELLGRTMAFKVTEVDEEKARLMLSNKRIAADERVGGYKVGDVVEGTVISVKPYGAFVDIGGASGLLHISQISHDRIANVEKVLSEGDRIKVMVLSQDRERGRVALCTKKLEPTPGDMLRDPALVYEKAEEMAALFRQRVAAAEAAARAEDGAASVEDIAAASAAA</sequence>
<dbReference type="PANTHER" id="PTHR10724:SF7">
    <property type="entry name" value="SMALL RIBOSOMAL SUBUNIT PROTEIN BS1C"/>
    <property type="match status" value="1"/>
</dbReference>
<name>A0A2P6TP09_CHLSO</name>
<dbReference type="GO" id="GO:0005737">
    <property type="term" value="C:cytoplasm"/>
    <property type="evidence" value="ECO:0007669"/>
    <property type="project" value="UniProtKB-ARBA"/>
</dbReference>
<accession>A0A2P6TP09</accession>
<feature type="domain" description="S1 motif" evidence="5">
    <location>
        <begin position="241"/>
        <end position="309"/>
    </location>
</feature>
<keyword evidence="3" id="KW-0687">Ribonucleoprotein</keyword>
<protein>
    <submittedName>
        <fullName evidence="6">30S ribosomal chloroplastic</fullName>
    </submittedName>
</protein>
<dbReference type="InterPro" id="IPR050437">
    <property type="entry name" value="Ribos_protein_bS1-like"/>
</dbReference>
<reference evidence="6 7" key="1">
    <citation type="journal article" date="2018" name="Plant J.">
        <title>Genome sequences of Chlorella sorokiniana UTEX 1602 and Micractinium conductrix SAG 241.80: implications to maltose excretion by a green alga.</title>
        <authorList>
            <person name="Arriola M.B."/>
            <person name="Velmurugan N."/>
            <person name="Zhang Y."/>
            <person name="Plunkett M.H."/>
            <person name="Hondzo H."/>
            <person name="Barney B.M."/>
        </authorList>
    </citation>
    <scope>NUCLEOTIDE SEQUENCE [LARGE SCALE GENOMIC DNA]</scope>
    <source>
        <strain evidence="7">UTEX 1602</strain>
    </source>
</reference>
<keyword evidence="2" id="KW-0689">Ribosomal protein</keyword>
<dbReference type="PROSITE" id="PS50126">
    <property type="entry name" value="S1"/>
    <property type="match status" value="3"/>
</dbReference>
<keyword evidence="7" id="KW-1185">Reference proteome</keyword>
<dbReference type="SMART" id="SM00316">
    <property type="entry name" value="S1"/>
    <property type="match status" value="3"/>
</dbReference>
<dbReference type="STRING" id="3076.A0A2P6TP09"/>
<evidence type="ECO:0000256" key="4">
    <source>
        <dbReference type="ARBA" id="ARBA00025453"/>
    </source>
</evidence>
<dbReference type="GO" id="GO:0006412">
    <property type="term" value="P:translation"/>
    <property type="evidence" value="ECO:0007669"/>
    <property type="project" value="TreeGrafter"/>
</dbReference>
<proteinExistence type="inferred from homology"/>
<feature type="domain" description="S1 motif" evidence="5">
    <location>
        <begin position="76"/>
        <end position="144"/>
    </location>
</feature>
<comment type="similarity">
    <text evidence="1">Belongs to the bacterial ribosomal protein bS1 family.</text>
</comment>
<dbReference type="GO" id="GO:0003729">
    <property type="term" value="F:mRNA binding"/>
    <property type="evidence" value="ECO:0007669"/>
    <property type="project" value="UniProtKB-ARBA"/>
</dbReference>
<dbReference type="SUPFAM" id="SSF50249">
    <property type="entry name" value="Nucleic acid-binding proteins"/>
    <property type="match status" value="3"/>
</dbReference>
<comment type="caution">
    <text evidence="6">The sequence shown here is derived from an EMBL/GenBank/DDBJ whole genome shotgun (WGS) entry which is preliminary data.</text>
</comment>
<dbReference type="CDD" id="cd04465">
    <property type="entry name" value="S1_RPS1_repeat_ec2_hs2"/>
    <property type="match status" value="1"/>
</dbReference>
<dbReference type="PRINTS" id="PR00681">
    <property type="entry name" value="RIBOSOMALS1"/>
</dbReference>
<dbReference type="Proteomes" id="UP000239899">
    <property type="component" value="Unassembled WGS sequence"/>
</dbReference>
<dbReference type="Gene3D" id="2.40.50.140">
    <property type="entry name" value="Nucleic acid-binding proteins"/>
    <property type="match status" value="3"/>
</dbReference>
<organism evidence="6 7">
    <name type="scientific">Chlorella sorokiniana</name>
    <name type="common">Freshwater green alga</name>
    <dbReference type="NCBI Taxonomy" id="3076"/>
    <lineage>
        <taxon>Eukaryota</taxon>
        <taxon>Viridiplantae</taxon>
        <taxon>Chlorophyta</taxon>
        <taxon>core chlorophytes</taxon>
        <taxon>Trebouxiophyceae</taxon>
        <taxon>Chlorellales</taxon>
        <taxon>Chlorellaceae</taxon>
        <taxon>Chlorella clade</taxon>
        <taxon>Chlorella</taxon>
    </lineage>
</organism>
<dbReference type="EMBL" id="LHPG02000010">
    <property type="protein sequence ID" value="PRW51070.1"/>
    <property type="molecule type" value="Genomic_DNA"/>
</dbReference>